<feature type="chain" id="PRO_5038894339" evidence="1">
    <location>
        <begin position="30"/>
        <end position="458"/>
    </location>
</feature>
<dbReference type="PROSITE" id="PS51318">
    <property type="entry name" value="TAT"/>
    <property type="match status" value="1"/>
</dbReference>
<feature type="domain" description="SH3b" evidence="2">
    <location>
        <begin position="330"/>
        <end position="394"/>
    </location>
</feature>
<keyword evidence="1" id="KW-0732">Signal</keyword>
<dbReference type="RefSeq" id="WP_083371174.1">
    <property type="nucleotide sequence ID" value="NZ_LT629776.1"/>
</dbReference>
<dbReference type="InterPro" id="IPR006311">
    <property type="entry name" value="TAT_signal"/>
</dbReference>
<dbReference type="InterPro" id="IPR016047">
    <property type="entry name" value="M23ase_b-sheet_dom"/>
</dbReference>
<dbReference type="PROSITE" id="PS51781">
    <property type="entry name" value="SH3B"/>
    <property type="match status" value="3"/>
</dbReference>
<dbReference type="PANTHER" id="PTHR34408">
    <property type="entry name" value="FAMILY PROTEIN, PUTATIVE-RELATED"/>
    <property type="match status" value="1"/>
</dbReference>
<dbReference type="InterPro" id="IPR011055">
    <property type="entry name" value="Dup_hybrid_motif"/>
</dbReference>
<dbReference type="STRING" id="545619.SAMN04489860_0112"/>
<dbReference type="SMART" id="SM00287">
    <property type="entry name" value="SH3b"/>
    <property type="match status" value="4"/>
</dbReference>
<feature type="signal peptide" evidence="1">
    <location>
        <begin position="1"/>
        <end position="29"/>
    </location>
</feature>
<reference evidence="3 4" key="1">
    <citation type="submission" date="2016-10" db="EMBL/GenBank/DDBJ databases">
        <authorList>
            <person name="de Groot N.N."/>
        </authorList>
    </citation>
    <scope>NUCLEOTIDE SEQUENCE [LARGE SCALE GENOMIC DNA]</scope>
    <source>
        <strain evidence="3 4">DSM 22126</strain>
    </source>
</reference>
<name>A0A1H1M1T2_9CELL</name>
<dbReference type="EMBL" id="LT629776">
    <property type="protein sequence ID" value="SDR80818.1"/>
    <property type="molecule type" value="Genomic_DNA"/>
</dbReference>
<gene>
    <name evidence="3" type="ORF">SAMN04489860_0112</name>
</gene>
<keyword evidence="4" id="KW-1185">Reference proteome</keyword>
<dbReference type="eggNOG" id="COG0739">
    <property type="taxonomic scope" value="Bacteria"/>
</dbReference>
<dbReference type="AlphaFoldDB" id="A0A1H1M1T2"/>
<dbReference type="CDD" id="cd12797">
    <property type="entry name" value="M23_peptidase"/>
    <property type="match status" value="1"/>
</dbReference>
<accession>A0A1H1M1T2</accession>
<feature type="domain" description="SH3b" evidence="2">
    <location>
        <begin position="262"/>
        <end position="325"/>
    </location>
</feature>
<evidence type="ECO:0000259" key="2">
    <source>
        <dbReference type="PROSITE" id="PS51781"/>
    </source>
</evidence>
<dbReference type="Proteomes" id="UP000185663">
    <property type="component" value="Chromosome I"/>
</dbReference>
<organism evidence="3 4">
    <name type="scientific">Paraoerskovia marina</name>
    <dbReference type="NCBI Taxonomy" id="545619"/>
    <lineage>
        <taxon>Bacteria</taxon>
        <taxon>Bacillati</taxon>
        <taxon>Actinomycetota</taxon>
        <taxon>Actinomycetes</taxon>
        <taxon>Micrococcales</taxon>
        <taxon>Cellulomonadaceae</taxon>
        <taxon>Paraoerskovia</taxon>
    </lineage>
</organism>
<dbReference type="OrthoDB" id="1099523at2"/>
<dbReference type="Gene3D" id="2.30.30.40">
    <property type="entry name" value="SH3 Domains"/>
    <property type="match status" value="4"/>
</dbReference>
<evidence type="ECO:0000313" key="3">
    <source>
        <dbReference type="EMBL" id="SDR80818.1"/>
    </source>
</evidence>
<protein>
    <submittedName>
        <fullName evidence="3">SH3 domain-containing protein</fullName>
    </submittedName>
</protein>
<dbReference type="Gene3D" id="2.70.70.10">
    <property type="entry name" value="Glucose Permease (Domain IIA)"/>
    <property type="match status" value="1"/>
</dbReference>
<evidence type="ECO:0000256" key="1">
    <source>
        <dbReference type="SAM" id="SignalP"/>
    </source>
</evidence>
<dbReference type="Pfam" id="PF08239">
    <property type="entry name" value="SH3_3"/>
    <property type="match status" value="3"/>
</dbReference>
<dbReference type="Pfam" id="PF01551">
    <property type="entry name" value="Peptidase_M23"/>
    <property type="match status" value="1"/>
</dbReference>
<dbReference type="InterPro" id="IPR003646">
    <property type="entry name" value="SH3-like_bac-type"/>
</dbReference>
<dbReference type="InterPro" id="IPR052354">
    <property type="entry name" value="Cell_Wall_Dynamics_Protein"/>
</dbReference>
<dbReference type="PANTHER" id="PTHR34408:SF1">
    <property type="entry name" value="GLYCOSYL HYDROLASE FAMILY 19 DOMAIN-CONTAINING PROTEIN HI_1415"/>
    <property type="match status" value="1"/>
</dbReference>
<feature type="domain" description="SH3b" evidence="2">
    <location>
        <begin position="195"/>
        <end position="259"/>
    </location>
</feature>
<evidence type="ECO:0000313" key="4">
    <source>
        <dbReference type="Proteomes" id="UP000185663"/>
    </source>
</evidence>
<proteinExistence type="predicted"/>
<dbReference type="SUPFAM" id="SSF51261">
    <property type="entry name" value="Duplicated hybrid motif"/>
    <property type="match status" value="1"/>
</dbReference>
<sequence>MSVPRRRLVALLLAVALALVPNVVGVALAGPAAAATTVAAPLPNKTYVLSSYYGPRCMPVKGASTSHAGQDMGAASGTDVRAVAAGTVTRAGAIAGFGQWVVIDHTVDGVKFSSVYGHVIDGDSRVRVGQKVSKGQHIADVGSSGTSTAPHLHLEIWKGRYGSGGTVTDPLPFLKARGIDLTTLSSRNYARTVPSSCTYYTTTKVNFRTGPSTAYAVIATLGTNTRLTAKPGDGSGSWRKVTANGRTGWIHKDYVSPSETPIGTRYVRISSLNFRAGPSTSSAIIGSLSKNTSVALLGTVSDGWVKVRAAGKTGYVYATYLSTSTSITGSPYRFVAVDNLNFRAGPSTSTAVLARLAENTTVRLVEAPGSGSWVKVTAGGKTGYLYRNYLRRSPEYAYVTLDQMPMRSGPSTRYSPVITLPYAKAVRPIGTASNGWIRAEASGKSGYLYTKYLSSSRP</sequence>